<feature type="region of interest" description="Disordered" evidence="1">
    <location>
        <begin position="1"/>
        <end position="62"/>
    </location>
</feature>
<comment type="caution">
    <text evidence="2">The sequence shown here is derived from an EMBL/GenBank/DDBJ whole genome shotgun (WGS) entry which is preliminary data.</text>
</comment>
<name>A0A8H8DJY8_9FUNG</name>
<feature type="compositionally biased region" description="Polar residues" evidence="1">
    <location>
        <begin position="51"/>
        <end position="62"/>
    </location>
</feature>
<dbReference type="EMBL" id="JAEFCI010003785">
    <property type="protein sequence ID" value="KAG5461349.1"/>
    <property type="molecule type" value="Genomic_DNA"/>
</dbReference>
<evidence type="ECO:0000313" key="3">
    <source>
        <dbReference type="Proteomes" id="UP000673691"/>
    </source>
</evidence>
<protein>
    <submittedName>
        <fullName evidence="2">Uncharacterized protein</fullName>
    </submittedName>
</protein>
<sequence length="62" mass="6920">MSQAKKEKRVGFGVLSVRIMSNKQKGGRGREKKKEKKREQFGAPARVSHDGTLSTTEPHVVL</sequence>
<gene>
    <name evidence="2" type="ORF">BJ554DRAFT_6472</name>
</gene>
<evidence type="ECO:0000256" key="1">
    <source>
        <dbReference type="SAM" id="MobiDB-lite"/>
    </source>
</evidence>
<organism evidence="2 3">
    <name type="scientific">Olpidium bornovanus</name>
    <dbReference type="NCBI Taxonomy" id="278681"/>
    <lineage>
        <taxon>Eukaryota</taxon>
        <taxon>Fungi</taxon>
        <taxon>Fungi incertae sedis</taxon>
        <taxon>Olpidiomycota</taxon>
        <taxon>Olpidiomycotina</taxon>
        <taxon>Olpidiomycetes</taxon>
        <taxon>Olpidiales</taxon>
        <taxon>Olpidiaceae</taxon>
        <taxon>Olpidium</taxon>
    </lineage>
</organism>
<keyword evidence="3" id="KW-1185">Reference proteome</keyword>
<proteinExistence type="predicted"/>
<feature type="compositionally biased region" description="Basic residues" evidence="1">
    <location>
        <begin position="25"/>
        <end position="36"/>
    </location>
</feature>
<dbReference type="AlphaFoldDB" id="A0A8H8DJY8"/>
<evidence type="ECO:0000313" key="2">
    <source>
        <dbReference type="EMBL" id="KAG5461349.1"/>
    </source>
</evidence>
<feature type="non-terminal residue" evidence="2">
    <location>
        <position position="62"/>
    </location>
</feature>
<reference evidence="2 3" key="1">
    <citation type="journal article" name="Sci. Rep.">
        <title>Genome-scale phylogenetic analyses confirm Olpidium as the closest living zoosporic fungus to the non-flagellated, terrestrial fungi.</title>
        <authorList>
            <person name="Chang Y."/>
            <person name="Rochon D."/>
            <person name="Sekimoto S."/>
            <person name="Wang Y."/>
            <person name="Chovatia M."/>
            <person name="Sandor L."/>
            <person name="Salamov A."/>
            <person name="Grigoriev I.V."/>
            <person name="Stajich J.E."/>
            <person name="Spatafora J.W."/>
        </authorList>
    </citation>
    <scope>NUCLEOTIDE SEQUENCE [LARGE SCALE GENOMIC DNA]</scope>
    <source>
        <strain evidence="2">S191</strain>
    </source>
</reference>
<dbReference type="Proteomes" id="UP000673691">
    <property type="component" value="Unassembled WGS sequence"/>
</dbReference>
<accession>A0A8H8DJY8</accession>